<evidence type="ECO:0000256" key="5">
    <source>
        <dbReference type="SAM" id="Phobius"/>
    </source>
</evidence>
<dbReference type="InterPro" id="IPR050382">
    <property type="entry name" value="MFS_Na/Anion_cotransporter"/>
</dbReference>
<feature type="transmembrane region" description="Helical" evidence="5">
    <location>
        <begin position="321"/>
        <end position="343"/>
    </location>
</feature>
<feature type="transmembrane region" description="Helical" evidence="5">
    <location>
        <begin position="384"/>
        <end position="402"/>
    </location>
</feature>
<comment type="caution">
    <text evidence="7">The sequence shown here is derived from an EMBL/GenBank/DDBJ whole genome shotgun (WGS) entry which is preliminary data.</text>
</comment>
<accession>A0A4R0NI18</accession>
<feature type="transmembrane region" description="Helical" evidence="5">
    <location>
        <begin position="6"/>
        <end position="22"/>
    </location>
</feature>
<proteinExistence type="predicted"/>
<feature type="transmembrane region" description="Helical" evidence="5">
    <location>
        <begin position="355"/>
        <end position="378"/>
    </location>
</feature>
<reference evidence="7 8" key="1">
    <citation type="submission" date="2019-02" db="EMBL/GenBank/DDBJ databases">
        <title>Pedobacter sp. RP-3-8 sp. nov., isolated from Arctic soil.</title>
        <authorList>
            <person name="Dahal R.H."/>
        </authorList>
    </citation>
    <scope>NUCLEOTIDE SEQUENCE [LARGE SCALE GENOMIC DNA]</scope>
    <source>
        <strain evidence="7 8">RP-3-8</strain>
    </source>
</reference>
<evidence type="ECO:0000259" key="6">
    <source>
        <dbReference type="PROSITE" id="PS50850"/>
    </source>
</evidence>
<evidence type="ECO:0000313" key="7">
    <source>
        <dbReference type="EMBL" id="TCC99417.1"/>
    </source>
</evidence>
<dbReference type="PANTHER" id="PTHR11662:SF285">
    <property type="entry name" value="HEXURONATE TRANSPORTER"/>
    <property type="match status" value="1"/>
</dbReference>
<comment type="subcellular location">
    <subcellularLocation>
        <location evidence="1">Membrane</location>
        <topology evidence="1">Multi-pass membrane protein</topology>
    </subcellularLocation>
</comment>
<dbReference type="InterPro" id="IPR020846">
    <property type="entry name" value="MFS_dom"/>
</dbReference>
<protein>
    <submittedName>
        <fullName evidence="7">MFS transporter</fullName>
    </submittedName>
</protein>
<dbReference type="SUPFAM" id="SSF103473">
    <property type="entry name" value="MFS general substrate transporter"/>
    <property type="match status" value="1"/>
</dbReference>
<dbReference type="Gene3D" id="1.20.1250.20">
    <property type="entry name" value="MFS general substrate transporter like domains"/>
    <property type="match status" value="2"/>
</dbReference>
<organism evidence="7 8">
    <name type="scientific">Pedobacter hiemivivus</name>
    <dbReference type="NCBI Taxonomy" id="2530454"/>
    <lineage>
        <taxon>Bacteria</taxon>
        <taxon>Pseudomonadati</taxon>
        <taxon>Bacteroidota</taxon>
        <taxon>Sphingobacteriia</taxon>
        <taxon>Sphingobacteriales</taxon>
        <taxon>Sphingobacteriaceae</taxon>
        <taxon>Pedobacter</taxon>
    </lineage>
</organism>
<feature type="transmembrane region" description="Helical" evidence="5">
    <location>
        <begin position="163"/>
        <end position="181"/>
    </location>
</feature>
<name>A0A4R0NI18_9SPHI</name>
<dbReference type="AlphaFoldDB" id="A0A4R0NI18"/>
<dbReference type="OrthoDB" id="9781156at2"/>
<dbReference type="Proteomes" id="UP000291117">
    <property type="component" value="Unassembled WGS sequence"/>
</dbReference>
<dbReference type="GO" id="GO:0015134">
    <property type="term" value="F:hexuronate transmembrane transporter activity"/>
    <property type="evidence" value="ECO:0007669"/>
    <property type="project" value="TreeGrafter"/>
</dbReference>
<feature type="transmembrane region" description="Helical" evidence="5">
    <location>
        <begin position="136"/>
        <end position="157"/>
    </location>
</feature>
<dbReference type="RefSeq" id="WP_131606602.1">
    <property type="nucleotide sequence ID" value="NZ_SJSM01000001.1"/>
</dbReference>
<evidence type="ECO:0000313" key="8">
    <source>
        <dbReference type="Proteomes" id="UP000291117"/>
    </source>
</evidence>
<keyword evidence="8" id="KW-1185">Reference proteome</keyword>
<evidence type="ECO:0000256" key="2">
    <source>
        <dbReference type="ARBA" id="ARBA00022692"/>
    </source>
</evidence>
<dbReference type="Pfam" id="PF07690">
    <property type="entry name" value="MFS_1"/>
    <property type="match status" value="1"/>
</dbReference>
<dbReference type="CDD" id="cd17319">
    <property type="entry name" value="MFS_ExuT_GudP_like"/>
    <property type="match status" value="1"/>
</dbReference>
<feature type="transmembrane region" description="Helical" evidence="5">
    <location>
        <begin position="264"/>
        <end position="285"/>
    </location>
</feature>
<gene>
    <name evidence="7" type="ORF">EZ444_01710</name>
</gene>
<dbReference type="InterPro" id="IPR011701">
    <property type="entry name" value="MFS"/>
</dbReference>
<feature type="transmembrane region" description="Helical" evidence="5">
    <location>
        <begin position="74"/>
        <end position="93"/>
    </location>
</feature>
<evidence type="ECO:0000256" key="4">
    <source>
        <dbReference type="ARBA" id="ARBA00023136"/>
    </source>
</evidence>
<dbReference type="InterPro" id="IPR036259">
    <property type="entry name" value="MFS_trans_sf"/>
</dbReference>
<feature type="transmembrane region" description="Helical" evidence="5">
    <location>
        <begin position="43"/>
        <end position="62"/>
    </location>
</feature>
<sequence length="414" mass="45084">MKISYGWKICILLFFSTTINYLDRHVLSILAPELQHLYNWSEVEYSYIVTAFQISYGLGVVLTGKLLDKFGTKWIFAIGVALWSAAGMAHAFAKGAVGFAMARFSLGLGESVNFPASVKTVAELFPASQRAFATGFFNAGSNIGAIVAPLLIPFIAYKFGWQWAFILTGALGFIWMFFWMITYKTPEKVPELIPTQAPGQTPPINQETPSSKSWKQVVFKKEVLTICLVRFISDPTWWFLLYWLPKFLNETKAVSTGSLGWPLVTVYVLADIGSLAGGAYSSYLIKKGKSVYAARKQALLVCALIGLLLCGVGFVDNLWMAVVLIGLGAAAHCGWTANIFATITDVFPSDEVGTVMGVATLSAVSGGIVLSLLTGRILALTGSYSSIFLIVGCTYLIGYTLLTRLIPTIKTNQT</sequence>
<dbReference type="EMBL" id="SJSM01000001">
    <property type="protein sequence ID" value="TCC99417.1"/>
    <property type="molecule type" value="Genomic_DNA"/>
</dbReference>
<dbReference type="PANTHER" id="PTHR11662">
    <property type="entry name" value="SOLUTE CARRIER FAMILY 17"/>
    <property type="match status" value="1"/>
</dbReference>
<feature type="domain" description="Major facilitator superfamily (MFS) profile" evidence="6">
    <location>
        <begin position="9"/>
        <end position="410"/>
    </location>
</feature>
<feature type="transmembrane region" description="Helical" evidence="5">
    <location>
        <begin position="297"/>
        <end position="315"/>
    </location>
</feature>
<evidence type="ECO:0000256" key="1">
    <source>
        <dbReference type="ARBA" id="ARBA00004141"/>
    </source>
</evidence>
<dbReference type="GO" id="GO:0016020">
    <property type="term" value="C:membrane"/>
    <property type="evidence" value="ECO:0007669"/>
    <property type="project" value="UniProtKB-SubCell"/>
</dbReference>
<keyword evidence="3 5" id="KW-1133">Transmembrane helix</keyword>
<evidence type="ECO:0000256" key="3">
    <source>
        <dbReference type="ARBA" id="ARBA00022989"/>
    </source>
</evidence>
<keyword evidence="4 5" id="KW-0472">Membrane</keyword>
<dbReference type="PROSITE" id="PS50850">
    <property type="entry name" value="MFS"/>
    <property type="match status" value="1"/>
</dbReference>
<keyword evidence="2 5" id="KW-0812">Transmembrane</keyword>